<keyword evidence="2" id="KW-1185">Reference proteome</keyword>
<organism evidence="1 2">
    <name type="scientific">Paludisphaera borealis</name>
    <dbReference type="NCBI Taxonomy" id="1387353"/>
    <lineage>
        <taxon>Bacteria</taxon>
        <taxon>Pseudomonadati</taxon>
        <taxon>Planctomycetota</taxon>
        <taxon>Planctomycetia</taxon>
        <taxon>Isosphaerales</taxon>
        <taxon>Isosphaeraceae</taxon>
        <taxon>Paludisphaera</taxon>
    </lineage>
</organism>
<dbReference type="RefSeq" id="WP_076349094.1">
    <property type="nucleotide sequence ID" value="NZ_CP019082.1"/>
</dbReference>
<protein>
    <submittedName>
        <fullName evidence="1">Uncharacterized protein</fullName>
    </submittedName>
</protein>
<evidence type="ECO:0000313" key="2">
    <source>
        <dbReference type="Proteomes" id="UP000186309"/>
    </source>
</evidence>
<dbReference type="OrthoDB" id="1930967at2"/>
<dbReference type="Proteomes" id="UP000186309">
    <property type="component" value="Chromosome"/>
</dbReference>
<gene>
    <name evidence="1" type="ORF">BSF38_04314</name>
</gene>
<evidence type="ECO:0000313" key="1">
    <source>
        <dbReference type="EMBL" id="APW62761.1"/>
    </source>
</evidence>
<proteinExistence type="predicted"/>
<dbReference type="KEGG" id="pbor:BSF38_04314"/>
<dbReference type="EMBL" id="CP019082">
    <property type="protein sequence ID" value="APW62761.1"/>
    <property type="molecule type" value="Genomic_DNA"/>
</dbReference>
<accession>A0A1U7CV07</accession>
<dbReference type="AlphaFoldDB" id="A0A1U7CV07"/>
<reference evidence="2" key="1">
    <citation type="submission" date="2016-12" db="EMBL/GenBank/DDBJ databases">
        <title>Comparative genomics of four Isosphaeraceae planctomycetes: a common pool of plasmids and glycoside hydrolase genes.</title>
        <authorList>
            <person name="Ivanova A."/>
        </authorList>
    </citation>
    <scope>NUCLEOTIDE SEQUENCE [LARGE SCALE GENOMIC DNA]</scope>
    <source>
        <strain evidence="2">PX4</strain>
    </source>
</reference>
<name>A0A1U7CV07_9BACT</name>
<sequence>MTVPFYDTLEAEPVDDLSCLVEVVRIYGFDWGRFDEDNWRELSRVYESLPGDVRLHAMPWWFGDDEDVPPFLSASVEPPGLQVYGVLPEADWWAWDEQFRSRAATLPCRSFN</sequence>